<dbReference type="Gene3D" id="1.10.510.10">
    <property type="entry name" value="Transferase(Phosphotransferase) domain 1"/>
    <property type="match status" value="1"/>
</dbReference>
<organism evidence="1 2">
    <name type="scientific">Grifola frondosa</name>
    <name type="common">Maitake</name>
    <name type="synonym">Polyporus frondosus</name>
    <dbReference type="NCBI Taxonomy" id="5627"/>
    <lineage>
        <taxon>Eukaryota</taxon>
        <taxon>Fungi</taxon>
        <taxon>Dikarya</taxon>
        <taxon>Basidiomycota</taxon>
        <taxon>Agaricomycotina</taxon>
        <taxon>Agaricomycetes</taxon>
        <taxon>Polyporales</taxon>
        <taxon>Grifolaceae</taxon>
        <taxon>Grifola</taxon>
    </lineage>
</organism>
<dbReference type="AlphaFoldDB" id="A0A1C7LXY2"/>
<comment type="caution">
    <text evidence="1">The sequence shown here is derived from an EMBL/GenBank/DDBJ whole genome shotgun (WGS) entry which is preliminary data.</text>
</comment>
<dbReference type="InterPro" id="IPR011009">
    <property type="entry name" value="Kinase-like_dom_sf"/>
</dbReference>
<dbReference type="OrthoDB" id="5987198at2759"/>
<dbReference type="EMBL" id="LUGG01000015">
    <property type="protein sequence ID" value="OBZ69512.1"/>
    <property type="molecule type" value="Genomic_DNA"/>
</dbReference>
<sequence>MFCEDSISLNVYHVIDATRLRDGFQVAIKRVPNDKDEIRMARFLTSPDTLRLPINHCVPALDVVPDPLDNNISLMFMPYLRPFDNPDFGAVGEVVDFMRQMLEGLHFLHSHRVAHS</sequence>
<keyword evidence="2" id="KW-1185">Reference proteome</keyword>
<evidence type="ECO:0000313" key="2">
    <source>
        <dbReference type="Proteomes" id="UP000092993"/>
    </source>
</evidence>
<gene>
    <name evidence="1" type="ORF">A0H81_10167</name>
</gene>
<reference evidence="1 2" key="1">
    <citation type="submission" date="2016-03" db="EMBL/GenBank/DDBJ databases">
        <title>Whole genome sequencing of Grifola frondosa 9006-11.</title>
        <authorList>
            <person name="Min B."/>
            <person name="Park H."/>
            <person name="Kim J.-G."/>
            <person name="Cho H."/>
            <person name="Oh Y.-L."/>
            <person name="Kong W.-S."/>
            <person name="Choi I.-G."/>
        </authorList>
    </citation>
    <scope>NUCLEOTIDE SEQUENCE [LARGE SCALE GENOMIC DNA]</scope>
    <source>
        <strain evidence="1 2">9006-11</strain>
    </source>
</reference>
<evidence type="ECO:0008006" key="3">
    <source>
        <dbReference type="Google" id="ProtNLM"/>
    </source>
</evidence>
<dbReference type="Proteomes" id="UP000092993">
    <property type="component" value="Unassembled WGS sequence"/>
</dbReference>
<accession>A0A1C7LXY2</accession>
<dbReference type="SUPFAM" id="SSF56112">
    <property type="entry name" value="Protein kinase-like (PK-like)"/>
    <property type="match status" value="1"/>
</dbReference>
<evidence type="ECO:0000313" key="1">
    <source>
        <dbReference type="EMBL" id="OBZ69512.1"/>
    </source>
</evidence>
<dbReference type="Gene3D" id="3.30.200.20">
    <property type="entry name" value="Phosphorylase Kinase, domain 1"/>
    <property type="match status" value="1"/>
</dbReference>
<proteinExistence type="predicted"/>
<dbReference type="OMA" id="GEAVECC"/>
<name>A0A1C7LXY2_GRIFR</name>
<protein>
    <recommendedName>
        <fullName evidence="3">Protein kinase domain-containing protein</fullName>
    </recommendedName>
</protein>